<dbReference type="Proteomes" id="UP001230188">
    <property type="component" value="Unassembled WGS sequence"/>
</dbReference>
<name>A0AAD7UQW4_9STRA</name>
<gene>
    <name evidence="1" type="ORF">CTAYLR_004903</name>
</gene>
<comment type="caution">
    <text evidence="1">The sequence shown here is derived from an EMBL/GenBank/DDBJ whole genome shotgun (WGS) entry which is preliminary data.</text>
</comment>
<evidence type="ECO:0000313" key="1">
    <source>
        <dbReference type="EMBL" id="KAJ8613820.1"/>
    </source>
</evidence>
<accession>A0AAD7UQW4</accession>
<evidence type="ECO:0000313" key="2">
    <source>
        <dbReference type="Proteomes" id="UP001230188"/>
    </source>
</evidence>
<proteinExistence type="predicted"/>
<keyword evidence="2" id="KW-1185">Reference proteome</keyword>
<dbReference type="EMBL" id="JAQMWT010000021">
    <property type="protein sequence ID" value="KAJ8613820.1"/>
    <property type="molecule type" value="Genomic_DNA"/>
</dbReference>
<reference evidence="1" key="1">
    <citation type="submission" date="2023-01" db="EMBL/GenBank/DDBJ databases">
        <title>Metagenome sequencing of chrysophaentin producing Chrysophaeum taylorii.</title>
        <authorList>
            <person name="Davison J."/>
            <person name="Bewley C."/>
        </authorList>
    </citation>
    <scope>NUCLEOTIDE SEQUENCE</scope>
    <source>
        <strain evidence="1">NIES-1699</strain>
    </source>
</reference>
<organism evidence="1 2">
    <name type="scientific">Chrysophaeum taylorii</name>
    <dbReference type="NCBI Taxonomy" id="2483200"/>
    <lineage>
        <taxon>Eukaryota</taxon>
        <taxon>Sar</taxon>
        <taxon>Stramenopiles</taxon>
        <taxon>Ochrophyta</taxon>
        <taxon>Pelagophyceae</taxon>
        <taxon>Pelagomonadales</taxon>
        <taxon>Pelagomonadaceae</taxon>
        <taxon>Chrysophaeum</taxon>
    </lineage>
</organism>
<protein>
    <submittedName>
        <fullName evidence="1">Uncharacterized protein</fullName>
    </submittedName>
</protein>
<dbReference type="AlphaFoldDB" id="A0AAD7UQW4"/>
<sequence>MFAFLFCLARGEEATTKVVRDTMCARCKAGGFADGGSLLDPELGCVSWCSRRGYCGDGPAYRRGLDCRRALNTFAEKFGHQSWEQHRREWDHAVKFGPIISVRGERHCGTGWVRMMIQNNCPDVQHHWTPKLDSDGLYGWKHDFVPETFDVRSGDAMVLVFRSAVPWAPKMQRAAYSEPITRISRGSLANFVSRPFSERGRAFDNLFDLRNKKYSQYLRFLGSHRNVVGVRYEDLVVEPTFLFRRLFDLGFPCAHELARFSYVSGYAKFGTVSASRRPSSANRTWAPTDWSALLARIDHPAERILGYAYDANIPGKWYHFPLPPNSPLLHPSTEAAKAFLRRRRRRRR</sequence>